<dbReference type="OMA" id="TYLRTTC"/>
<dbReference type="Pfam" id="PF05383">
    <property type="entry name" value="La"/>
    <property type="match status" value="1"/>
</dbReference>
<dbReference type="PANTHER" id="PTHR22792:SF140">
    <property type="entry name" value="ACHILLES, ISOFORM A"/>
    <property type="match status" value="1"/>
</dbReference>
<dbReference type="PANTHER" id="PTHR22792">
    <property type="entry name" value="LUPUS LA PROTEIN-RELATED"/>
    <property type="match status" value="1"/>
</dbReference>
<feature type="domain" description="HTH La-type RNA-binding" evidence="8">
    <location>
        <begin position="1"/>
        <end position="87"/>
    </location>
</feature>
<proteinExistence type="predicted"/>
<dbReference type="PROSITE" id="PS50102">
    <property type="entry name" value="RRM"/>
    <property type="match status" value="1"/>
</dbReference>
<dbReference type="Gene3D" id="3.30.70.330">
    <property type="match status" value="1"/>
</dbReference>
<dbReference type="GO" id="GO:1990904">
    <property type="term" value="C:ribonucleoprotein complex"/>
    <property type="evidence" value="ECO:0007669"/>
    <property type="project" value="InterPro"/>
</dbReference>
<dbReference type="OrthoDB" id="439993at2759"/>
<evidence type="ECO:0000256" key="2">
    <source>
        <dbReference type="ARBA" id="ARBA00022884"/>
    </source>
</evidence>
<feature type="domain" description="RRM" evidence="7">
    <location>
        <begin position="92"/>
        <end position="178"/>
    </location>
</feature>
<sequence>MKDIAKIKKQLEFYFSDANYAKDKFLREKCSSGGIDIDILLTFKKLKELECNAEDIKNVLKDSGLVKIDGNKISKIESEEYKKYIESNTEVKTVIIKGFEKTMDLGEIENYISKYFIPSLIRMRKDKNKKFNGNIMVELKNEEEAKKVLGMKIEIPNKEVGVETDEDGKKRKVEKTENKKVKLENDKIKENKQTEVNDKIEKTEDKNIKSEGTENKSEESKYLQIMMKRDYLDAKKEGEKKEKIKNTLLKEFKNKIFKFTTEKEMTIKEIKNIVEGVAFVDLKENVLRFKKEQGFTTKEYTSEEGDKITLNKLEEDKEMEYIQKLKIEKPIKKKKNKKF</sequence>
<gene>
    <name evidence="9" type="ORF">SLOPH_1245</name>
</gene>
<dbReference type="CDD" id="cd07323">
    <property type="entry name" value="LAM"/>
    <property type="match status" value="1"/>
</dbReference>
<protein>
    <submittedName>
        <fullName evidence="9">La domain protein</fullName>
    </submittedName>
</protein>
<dbReference type="STRING" id="1358809.S7WC36"/>
<feature type="coiled-coil region" evidence="5">
    <location>
        <begin position="166"/>
        <end position="193"/>
    </location>
</feature>
<evidence type="ECO:0000256" key="6">
    <source>
        <dbReference type="SAM" id="MobiDB-lite"/>
    </source>
</evidence>
<dbReference type="AlphaFoldDB" id="S7WC36"/>
<dbReference type="GO" id="GO:0006396">
    <property type="term" value="P:RNA processing"/>
    <property type="evidence" value="ECO:0007669"/>
    <property type="project" value="InterPro"/>
</dbReference>
<keyword evidence="3" id="KW-0539">Nucleus</keyword>
<dbReference type="PRINTS" id="PR00302">
    <property type="entry name" value="LUPUSLA"/>
</dbReference>
<evidence type="ECO:0000256" key="3">
    <source>
        <dbReference type="ARBA" id="ARBA00023242"/>
    </source>
</evidence>
<dbReference type="InterPro" id="IPR006630">
    <property type="entry name" value="La_HTH"/>
</dbReference>
<dbReference type="InParanoid" id="S7WC36"/>
<dbReference type="InterPro" id="IPR002344">
    <property type="entry name" value="Lupus_La"/>
</dbReference>
<dbReference type="InterPro" id="IPR000504">
    <property type="entry name" value="RRM_dom"/>
</dbReference>
<keyword evidence="2 4" id="KW-0694">RNA-binding</keyword>
<keyword evidence="5" id="KW-0175">Coiled coil</keyword>
<dbReference type="GO" id="GO:0003729">
    <property type="term" value="F:mRNA binding"/>
    <property type="evidence" value="ECO:0007669"/>
    <property type="project" value="TreeGrafter"/>
</dbReference>
<keyword evidence="10" id="KW-1185">Reference proteome</keyword>
<accession>S7WC36</accession>
<evidence type="ECO:0000256" key="1">
    <source>
        <dbReference type="ARBA" id="ARBA00004123"/>
    </source>
</evidence>
<dbReference type="InterPro" id="IPR035979">
    <property type="entry name" value="RBD_domain_sf"/>
</dbReference>
<dbReference type="HOGENOM" id="CLU_067903_0_0_1"/>
<dbReference type="PROSITE" id="PS50961">
    <property type="entry name" value="HTH_LA"/>
    <property type="match status" value="1"/>
</dbReference>
<evidence type="ECO:0000313" key="10">
    <source>
        <dbReference type="Proteomes" id="UP000014978"/>
    </source>
</evidence>
<dbReference type="VEuPathDB" id="MicrosporidiaDB:SLOPH_1245"/>
<comment type="subcellular location">
    <subcellularLocation>
        <location evidence="1">Nucleus</location>
    </subcellularLocation>
</comment>
<dbReference type="InterPro" id="IPR036388">
    <property type="entry name" value="WH-like_DNA-bd_sf"/>
</dbReference>
<evidence type="ECO:0000256" key="5">
    <source>
        <dbReference type="SAM" id="Coils"/>
    </source>
</evidence>
<dbReference type="InterPro" id="IPR045180">
    <property type="entry name" value="La_dom_prot"/>
</dbReference>
<dbReference type="SUPFAM" id="SSF54928">
    <property type="entry name" value="RNA-binding domain, RBD"/>
    <property type="match status" value="1"/>
</dbReference>
<evidence type="ECO:0000313" key="9">
    <source>
        <dbReference type="EMBL" id="EPR79337.1"/>
    </source>
</evidence>
<dbReference type="InterPro" id="IPR012677">
    <property type="entry name" value="Nucleotide-bd_a/b_plait_sf"/>
</dbReference>
<dbReference type="SMART" id="SM00360">
    <property type="entry name" value="RRM"/>
    <property type="match status" value="1"/>
</dbReference>
<name>S7WC36_SPRLO</name>
<dbReference type="GO" id="GO:0005634">
    <property type="term" value="C:nucleus"/>
    <property type="evidence" value="ECO:0007669"/>
    <property type="project" value="UniProtKB-SubCell"/>
</dbReference>
<reference evidence="10" key="1">
    <citation type="journal article" date="2013" name="PLoS Genet.">
        <title>The genome of Spraguea lophii and the basis of host-microsporidian interactions.</title>
        <authorList>
            <person name="Campbell S.E."/>
            <person name="Williams T.A."/>
            <person name="Yousuf A."/>
            <person name="Soanes D.M."/>
            <person name="Paszkiewicz K.H."/>
            <person name="Williams B.A.P."/>
        </authorList>
    </citation>
    <scope>NUCLEOTIDE SEQUENCE [LARGE SCALE GENOMIC DNA]</scope>
    <source>
        <strain evidence="10">42_110</strain>
    </source>
</reference>
<dbReference type="InterPro" id="IPR036390">
    <property type="entry name" value="WH_DNA-bd_sf"/>
</dbReference>
<dbReference type="Gene3D" id="1.10.10.10">
    <property type="entry name" value="Winged helix-like DNA-binding domain superfamily/Winged helix DNA-binding domain"/>
    <property type="match status" value="1"/>
</dbReference>
<evidence type="ECO:0000256" key="4">
    <source>
        <dbReference type="PROSITE-ProRule" id="PRU00332"/>
    </source>
</evidence>
<dbReference type="SUPFAM" id="SSF46785">
    <property type="entry name" value="Winged helix' DNA-binding domain"/>
    <property type="match status" value="1"/>
</dbReference>
<dbReference type="SMART" id="SM00715">
    <property type="entry name" value="LA"/>
    <property type="match status" value="1"/>
</dbReference>
<comment type="caution">
    <text evidence="9">The sequence shown here is derived from an EMBL/GenBank/DDBJ whole genome shotgun (WGS) entry which is preliminary data.</text>
</comment>
<dbReference type="EMBL" id="ATCN01000298">
    <property type="protein sequence ID" value="EPR79337.1"/>
    <property type="molecule type" value="Genomic_DNA"/>
</dbReference>
<organism evidence="9 10">
    <name type="scientific">Spraguea lophii (strain 42_110)</name>
    <name type="common">Microsporidian parasite</name>
    <dbReference type="NCBI Taxonomy" id="1358809"/>
    <lineage>
        <taxon>Eukaryota</taxon>
        <taxon>Fungi</taxon>
        <taxon>Fungi incertae sedis</taxon>
        <taxon>Microsporidia</taxon>
        <taxon>Spragueidae</taxon>
        <taxon>Spraguea</taxon>
    </lineage>
</organism>
<evidence type="ECO:0000259" key="8">
    <source>
        <dbReference type="PROSITE" id="PS50961"/>
    </source>
</evidence>
<feature type="region of interest" description="Disordered" evidence="6">
    <location>
        <begin position="193"/>
        <end position="219"/>
    </location>
</feature>
<dbReference type="Proteomes" id="UP000014978">
    <property type="component" value="Unassembled WGS sequence"/>
</dbReference>
<evidence type="ECO:0000259" key="7">
    <source>
        <dbReference type="PROSITE" id="PS50102"/>
    </source>
</evidence>